<dbReference type="GO" id="GO:0000155">
    <property type="term" value="F:phosphorelay sensor kinase activity"/>
    <property type="evidence" value="ECO:0007669"/>
    <property type="project" value="InterPro"/>
</dbReference>
<dbReference type="InterPro" id="IPR050428">
    <property type="entry name" value="TCS_sensor_his_kinase"/>
</dbReference>
<keyword evidence="4" id="KW-0597">Phosphoprotein</keyword>
<evidence type="ECO:0000256" key="8">
    <source>
        <dbReference type="ARBA" id="ARBA00022989"/>
    </source>
</evidence>
<comment type="subcellular location">
    <subcellularLocation>
        <location evidence="2">Membrane</location>
    </subcellularLocation>
</comment>
<sequence length="488" mass="51536">MSIRTRLAIAIALVLLVTVTLLGLAVVRNTRAALIGQLDGEVKSFAAREAAEKPARGRRYEGPADSGAYGRVLYNPIAYYVFDADGTVARNEPCVYAGVVKPAPDLPPITGGRIAKLLNRVVSVPSTDGTLRYRMLVQRINGDQIAVSAAPLTAVDNTIARLVRIVFLVGVLALVTATVACWWLIRIGLRPVDRMVDTAAAIAAGDLGRRVPDANPRTELGQLGGALNEMLVQIEGALDARAASESRLRRFVADAAHELRTPLTSLRGYAELYRQGALPDEAGVANAMGRIESEGARMSRLVDDLLLLARLDQQRGLEPKPVDLVDLAREAIADFGAVDPNRPITADLAPAAIVAGDRTRLRQILANLLANARTHTPPGTPVHVSVTRHPDRVEVPVADDGPGIPPEAQARVFERFWRADPARARSRGGTGLGLAIVASLVEAHGGTVAVANRPTGGAVFTVRLPLAPPAAAPSAPAAPRSPMPASAS</sequence>
<dbReference type="Gene3D" id="1.10.287.130">
    <property type="match status" value="1"/>
</dbReference>
<evidence type="ECO:0000256" key="5">
    <source>
        <dbReference type="ARBA" id="ARBA00022679"/>
    </source>
</evidence>
<gene>
    <name evidence="14" type="ORF">AVDCRST_MAG73-635</name>
</gene>
<evidence type="ECO:0000256" key="7">
    <source>
        <dbReference type="ARBA" id="ARBA00022777"/>
    </source>
</evidence>
<dbReference type="FunFam" id="3.30.565.10:FF:000006">
    <property type="entry name" value="Sensor histidine kinase WalK"/>
    <property type="match status" value="1"/>
</dbReference>
<dbReference type="SUPFAM" id="SSF47384">
    <property type="entry name" value="Homodimeric domain of signal transducing histidine kinase"/>
    <property type="match status" value="1"/>
</dbReference>
<evidence type="ECO:0000256" key="10">
    <source>
        <dbReference type="ARBA" id="ARBA00023136"/>
    </source>
</evidence>
<evidence type="ECO:0000256" key="3">
    <source>
        <dbReference type="ARBA" id="ARBA00012438"/>
    </source>
</evidence>
<dbReference type="Gene3D" id="6.10.340.10">
    <property type="match status" value="1"/>
</dbReference>
<dbReference type="SMART" id="SM00304">
    <property type="entry name" value="HAMP"/>
    <property type="match status" value="1"/>
</dbReference>
<dbReference type="CDD" id="cd00075">
    <property type="entry name" value="HATPase"/>
    <property type="match status" value="1"/>
</dbReference>
<dbReference type="InterPro" id="IPR003660">
    <property type="entry name" value="HAMP_dom"/>
</dbReference>
<dbReference type="EC" id="2.7.13.3" evidence="3"/>
<proteinExistence type="predicted"/>
<keyword evidence="5" id="KW-0808">Transferase</keyword>
<dbReference type="InterPro" id="IPR005467">
    <property type="entry name" value="His_kinase_dom"/>
</dbReference>
<evidence type="ECO:0000256" key="6">
    <source>
        <dbReference type="ARBA" id="ARBA00022692"/>
    </source>
</evidence>
<dbReference type="EMBL" id="CADCWE010000038">
    <property type="protein sequence ID" value="CAA9527569.1"/>
    <property type="molecule type" value="Genomic_DNA"/>
</dbReference>
<dbReference type="CDD" id="cd00082">
    <property type="entry name" value="HisKA"/>
    <property type="match status" value="1"/>
</dbReference>
<dbReference type="Gene3D" id="3.30.565.10">
    <property type="entry name" value="Histidine kinase-like ATPase, C-terminal domain"/>
    <property type="match status" value="1"/>
</dbReference>
<keyword evidence="6 11" id="KW-0812">Transmembrane</keyword>
<dbReference type="SMART" id="SM00387">
    <property type="entry name" value="HATPase_c"/>
    <property type="match status" value="1"/>
</dbReference>
<evidence type="ECO:0000256" key="2">
    <source>
        <dbReference type="ARBA" id="ARBA00004370"/>
    </source>
</evidence>
<dbReference type="PANTHER" id="PTHR45436">
    <property type="entry name" value="SENSOR HISTIDINE KINASE YKOH"/>
    <property type="match status" value="1"/>
</dbReference>
<dbReference type="SMART" id="SM00388">
    <property type="entry name" value="HisKA"/>
    <property type="match status" value="1"/>
</dbReference>
<evidence type="ECO:0000259" key="12">
    <source>
        <dbReference type="PROSITE" id="PS50109"/>
    </source>
</evidence>
<dbReference type="PANTHER" id="PTHR45436:SF5">
    <property type="entry name" value="SENSOR HISTIDINE KINASE TRCS"/>
    <property type="match status" value="1"/>
</dbReference>
<evidence type="ECO:0000256" key="9">
    <source>
        <dbReference type="ARBA" id="ARBA00023012"/>
    </source>
</evidence>
<evidence type="ECO:0000256" key="11">
    <source>
        <dbReference type="SAM" id="Phobius"/>
    </source>
</evidence>
<dbReference type="PROSITE" id="PS50885">
    <property type="entry name" value="HAMP"/>
    <property type="match status" value="1"/>
</dbReference>
<dbReference type="GO" id="GO:0005886">
    <property type="term" value="C:plasma membrane"/>
    <property type="evidence" value="ECO:0007669"/>
    <property type="project" value="TreeGrafter"/>
</dbReference>
<dbReference type="Pfam" id="PF00512">
    <property type="entry name" value="HisKA"/>
    <property type="match status" value="1"/>
</dbReference>
<evidence type="ECO:0000313" key="14">
    <source>
        <dbReference type="EMBL" id="CAA9527569.1"/>
    </source>
</evidence>
<dbReference type="PROSITE" id="PS50109">
    <property type="entry name" value="HIS_KIN"/>
    <property type="match status" value="1"/>
</dbReference>
<dbReference type="InterPro" id="IPR036890">
    <property type="entry name" value="HATPase_C_sf"/>
</dbReference>
<feature type="domain" description="HAMP" evidence="13">
    <location>
        <begin position="186"/>
        <end position="239"/>
    </location>
</feature>
<dbReference type="InterPro" id="IPR003661">
    <property type="entry name" value="HisK_dim/P_dom"/>
</dbReference>
<dbReference type="PRINTS" id="PR00344">
    <property type="entry name" value="BCTRLSENSOR"/>
</dbReference>
<accession>A0A6J4TPJ5</accession>
<feature type="transmembrane region" description="Helical" evidence="11">
    <location>
        <begin position="165"/>
        <end position="185"/>
    </location>
</feature>
<comment type="catalytic activity">
    <reaction evidence="1">
        <text>ATP + protein L-histidine = ADP + protein N-phospho-L-histidine.</text>
        <dbReference type="EC" id="2.7.13.3"/>
    </reaction>
</comment>
<dbReference type="InterPro" id="IPR004358">
    <property type="entry name" value="Sig_transdc_His_kin-like_C"/>
</dbReference>
<dbReference type="CDD" id="cd06225">
    <property type="entry name" value="HAMP"/>
    <property type="match status" value="1"/>
</dbReference>
<keyword evidence="8 11" id="KW-1133">Transmembrane helix</keyword>
<evidence type="ECO:0000256" key="1">
    <source>
        <dbReference type="ARBA" id="ARBA00000085"/>
    </source>
</evidence>
<keyword evidence="9" id="KW-0902">Two-component regulatory system</keyword>
<reference evidence="14" key="1">
    <citation type="submission" date="2020-02" db="EMBL/GenBank/DDBJ databases">
        <authorList>
            <person name="Meier V. D."/>
        </authorList>
    </citation>
    <scope>NUCLEOTIDE SEQUENCE</scope>
    <source>
        <strain evidence="14">AVDCRST_MAG73</strain>
    </source>
</reference>
<organism evidence="14">
    <name type="scientific">uncultured Thermomicrobiales bacterium</name>
    <dbReference type="NCBI Taxonomy" id="1645740"/>
    <lineage>
        <taxon>Bacteria</taxon>
        <taxon>Pseudomonadati</taxon>
        <taxon>Thermomicrobiota</taxon>
        <taxon>Thermomicrobia</taxon>
        <taxon>Thermomicrobiales</taxon>
        <taxon>environmental samples</taxon>
    </lineage>
</organism>
<keyword evidence="7 14" id="KW-0418">Kinase</keyword>
<dbReference type="AlphaFoldDB" id="A0A6J4TPJ5"/>
<dbReference type="InterPro" id="IPR036097">
    <property type="entry name" value="HisK_dim/P_sf"/>
</dbReference>
<dbReference type="SUPFAM" id="SSF158472">
    <property type="entry name" value="HAMP domain-like"/>
    <property type="match status" value="1"/>
</dbReference>
<evidence type="ECO:0000259" key="13">
    <source>
        <dbReference type="PROSITE" id="PS50885"/>
    </source>
</evidence>
<dbReference type="SUPFAM" id="SSF55874">
    <property type="entry name" value="ATPase domain of HSP90 chaperone/DNA topoisomerase II/histidine kinase"/>
    <property type="match status" value="1"/>
</dbReference>
<protein>
    <recommendedName>
        <fullName evidence="3">histidine kinase</fullName>
        <ecNumber evidence="3">2.7.13.3</ecNumber>
    </recommendedName>
</protein>
<keyword evidence="10 11" id="KW-0472">Membrane</keyword>
<evidence type="ECO:0000256" key="4">
    <source>
        <dbReference type="ARBA" id="ARBA00022553"/>
    </source>
</evidence>
<name>A0A6J4TPJ5_9BACT</name>
<dbReference type="Pfam" id="PF02518">
    <property type="entry name" value="HATPase_c"/>
    <property type="match status" value="1"/>
</dbReference>
<dbReference type="InterPro" id="IPR003594">
    <property type="entry name" value="HATPase_dom"/>
</dbReference>
<feature type="domain" description="Histidine kinase" evidence="12">
    <location>
        <begin position="254"/>
        <end position="468"/>
    </location>
</feature>
<dbReference type="Pfam" id="PF00672">
    <property type="entry name" value="HAMP"/>
    <property type="match status" value="1"/>
</dbReference>
<dbReference type="FunFam" id="1.10.287.130:FF:000001">
    <property type="entry name" value="Two-component sensor histidine kinase"/>
    <property type="match status" value="1"/>
</dbReference>